<protein>
    <submittedName>
        <fullName evidence="4">Uncharacterized protein isoform X2</fullName>
    </submittedName>
</protein>
<dbReference type="PANTHER" id="PTHR47595">
    <property type="entry name" value="HEAT SHOCK 70 KDA PROTEIN 14"/>
    <property type="match status" value="1"/>
</dbReference>
<feature type="domain" description="Myb/SANT-like DNA-binding" evidence="2">
    <location>
        <begin position="51"/>
        <end position="138"/>
    </location>
</feature>
<evidence type="ECO:0000313" key="4">
    <source>
        <dbReference type="RefSeq" id="XP_020665754.1"/>
    </source>
</evidence>
<dbReference type="RefSeq" id="XP_020665754.1">
    <property type="nucleotide sequence ID" value="XM_020810095.2"/>
</dbReference>
<keyword evidence="3" id="KW-1185">Reference proteome</keyword>
<dbReference type="InterPro" id="IPR044822">
    <property type="entry name" value="Myb_DNA-bind_4"/>
</dbReference>
<feature type="compositionally biased region" description="Basic and acidic residues" evidence="1">
    <location>
        <begin position="159"/>
        <end position="171"/>
    </location>
</feature>
<feature type="compositionally biased region" description="Polar residues" evidence="1">
    <location>
        <begin position="244"/>
        <end position="266"/>
    </location>
</feature>
<gene>
    <name evidence="4" type="primary">LOC110088044</name>
</gene>
<feature type="region of interest" description="Disordered" evidence="1">
    <location>
        <begin position="151"/>
        <end position="266"/>
    </location>
</feature>
<feature type="compositionally biased region" description="Low complexity" evidence="1">
    <location>
        <begin position="34"/>
        <end position="44"/>
    </location>
</feature>
<accession>A0A6J0V5B1</accession>
<proteinExistence type="predicted"/>
<feature type="region of interest" description="Disordered" evidence="1">
    <location>
        <begin position="22"/>
        <end position="51"/>
    </location>
</feature>
<dbReference type="PANTHER" id="PTHR47595:SF1">
    <property type="entry name" value="MYB_SANT-LIKE DNA-BINDING DOMAIN-CONTAINING PROTEIN"/>
    <property type="match status" value="1"/>
</dbReference>
<dbReference type="AlphaFoldDB" id="A0A6J0V5B1"/>
<dbReference type="GeneID" id="110088044"/>
<dbReference type="Proteomes" id="UP001652642">
    <property type="component" value="Chromosome 2"/>
</dbReference>
<feature type="compositionally biased region" description="Polar residues" evidence="1">
    <location>
        <begin position="203"/>
        <end position="225"/>
    </location>
</feature>
<organism evidence="3 4">
    <name type="scientific">Pogona vitticeps</name>
    <name type="common">central bearded dragon</name>
    <dbReference type="NCBI Taxonomy" id="103695"/>
    <lineage>
        <taxon>Eukaryota</taxon>
        <taxon>Metazoa</taxon>
        <taxon>Chordata</taxon>
        <taxon>Craniata</taxon>
        <taxon>Vertebrata</taxon>
        <taxon>Euteleostomi</taxon>
        <taxon>Lepidosauria</taxon>
        <taxon>Squamata</taxon>
        <taxon>Bifurcata</taxon>
        <taxon>Unidentata</taxon>
        <taxon>Episquamata</taxon>
        <taxon>Toxicofera</taxon>
        <taxon>Iguania</taxon>
        <taxon>Acrodonta</taxon>
        <taxon>Agamidae</taxon>
        <taxon>Amphibolurinae</taxon>
        <taxon>Pogona</taxon>
    </lineage>
</organism>
<evidence type="ECO:0000313" key="3">
    <source>
        <dbReference type="Proteomes" id="UP001652642"/>
    </source>
</evidence>
<sequence>MEENGDDVTSLAAYISTDGSYTETVPMPNHGNLAASSQGSSSATKSRRQPVWTDEETRAFIQVWGDDAVQSALASNYRTVAQFQWIADEMRARGYNRDWEQCRERAKVLRRGFKEIVDGNSNAGHGRRVWPYYEELNRFLCIKQNLVVPRLSGSNARPPVDRRRREHREAQDAPYEPPLSAGKGDKGTFEEPDGDCLLLPESAGSQQSEPNMENQVASPAANSDISMEGSVGPGTPTDPLPPNDSVTVSALCSSSDKSTPPTLDGC</sequence>
<dbReference type="Gene3D" id="1.10.10.60">
    <property type="entry name" value="Homeodomain-like"/>
    <property type="match status" value="1"/>
</dbReference>
<name>A0A6J0V5B1_9SAUR</name>
<evidence type="ECO:0000259" key="2">
    <source>
        <dbReference type="Pfam" id="PF13837"/>
    </source>
</evidence>
<reference evidence="4" key="2">
    <citation type="submission" date="2025-08" db="UniProtKB">
        <authorList>
            <consortium name="RefSeq"/>
        </authorList>
    </citation>
    <scope>IDENTIFICATION</scope>
</reference>
<reference evidence="3" key="1">
    <citation type="submission" date="2025-05" db="UniProtKB">
        <authorList>
            <consortium name="RefSeq"/>
        </authorList>
    </citation>
    <scope>NUCLEOTIDE SEQUENCE [LARGE SCALE GENOMIC DNA]</scope>
</reference>
<evidence type="ECO:0000256" key="1">
    <source>
        <dbReference type="SAM" id="MobiDB-lite"/>
    </source>
</evidence>
<dbReference type="Pfam" id="PF13837">
    <property type="entry name" value="Myb_DNA-bind_4"/>
    <property type="match status" value="1"/>
</dbReference>